<dbReference type="SMART" id="SM00535">
    <property type="entry name" value="RIBOc"/>
    <property type="match status" value="1"/>
</dbReference>
<comment type="catalytic activity">
    <reaction evidence="1">
        <text>Endonucleolytic cleavage to 5'-phosphomonoester.</text>
        <dbReference type="EC" id="3.1.26.3"/>
    </reaction>
</comment>
<dbReference type="AlphaFoldDB" id="A0A381N2E3"/>
<keyword evidence="8" id="KW-0507">mRNA processing</keyword>
<evidence type="ECO:0000256" key="12">
    <source>
        <dbReference type="ARBA" id="ARBA00022759"/>
    </source>
</evidence>
<dbReference type="GO" id="GO:0004525">
    <property type="term" value="F:ribonuclease III activity"/>
    <property type="evidence" value="ECO:0007669"/>
    <property type="project" value="UniProtKB-EC"/>
</dbReference>
<dbReference type="InterPro" id="IPR000999">
    <property type="entry name" value="RNase_III_dom"/>
</dbReference>
<dbReference type="FunFam" id="3.30.160.20:FF:000003">
    <property type="entry name" value="Ribonuclease 3"/>
    <property type="match status" value="1"/>
</dbReference>
<evidence type="ECO:0000256" key="1">
    <source>
        <dbReference type="ARBA" id="ARBA00000109"/>
    </source>
</evidence>
<dbReference type="GO" id="GO:0008033">
    <property type="term" value="P:tRNA processing"/>
    <property type="evidence" value="ECO:0007669"/>
    <property type="project" value="UniProtKB-KW"/>
</dbReference>
<keyword evidence="11" id="KW-0479">Metal-binding</keyword>
<dbReference type="GO" id="GO:0006397">
    <property type="term" value="P:mRNA processing"/>
    <property type="evidence" value="ECO:0007669"/>
    <property type="project" value="UniProtKB-KW"/>
</dbReference>
<dbReference type="GO" id="GO:0003725">
    <property type="term" value="F:double-stranded RNA binding"/>
    <property type="evidence" value="ECO:0007669"/>
    <property type="project" value="TreeGrafter"/>
</dbReference>
<organism evidence="18">
    <name type="scientific">marine metagenome</name>
    <dbReference type="NCBI Taxonomy" id="408172"/>
    <lineage>
        <taxon>unclassified sequences</taxon>
        <taxon>metagenomes</taxon>
        <taxon>ecological metagenomes</taxon>
    </lineage>
</organism>
<keyword evidence="15" id="KW-0694">RNA-binding</keyword>
<evidence type="ECO:0000256" key="15">
    <source>
        <dbReference type="ARBA" id="ARBA00022884"/>
    </source>
</evidence>
<keyword evidence="9" id="KW-0819">tRNA processing</keyword>
<evidence type="ECO:0000256" key="3">
    <source>
        <dbReference type="ARBA" id="ARBA00010183"/>
    </source>
</evidence>
<accession>A0A381N2E3</accession>
<dbReference type="Gene3D" id="1.10.1520.10">
    <property type="entry name" value="Ribonuclease III domain"/>
    <property type="match status" value="1"/>
</dbReference>
<keyword evidence="14" id="KW-0460">Magnesium</keyword>
<keyword evidence="12" id="KW-0255">Endonuclease</keyword>
<evidence type="ECO:0000256" key="9">
    <source>
        <dbReference type="ARBA" id="ARBA00022694"/>
    </source>
</evidence>
<evidence type="ECO:0000256" key="7">
    <source>
        <dbReference type="ARBA" id="ARBA00022552"/>
    </source>
</evidence>
<sequence>MEAGLGHRFGDRELLEGALTHRSWCAEHGGTSNERLEFLGDAVLGMAIAHRIYRVHPDLPEGHLAMIRAAVVSSAALAEVARGIGLGDVVRLGRGESATGGSDKESILADALEAVIGAVHLDGGPAAVDALVGRVFGDRLIRAAVDPGIQDFKTRLQELAARESLPSPRYVLTDEGPDHDKRFHAVVEVAGWSHGPATGTSRKRAEQAAAHLAWEAISEASPTTTNMEAT</sequence>
<dbReference type="SUPFAM" id="SSF69065">
    <property type="entry name" value="RNase III domain-like"/>
    <property type="match status" value="1"/>
</dbReference>
<dbReference type="GO" id="GO:0046872">
    <property type="term" value="F:metal ion binding"/>
    <property type="evidence" value="ECO:0007669"/>
    <property type="project" value="UniProtKB-KW"/>
</dbReference>
<dbReference type="GO" id="GO:0006364">
    <property type="term" value="P:rRNA processing"/>
    <property type="evidence" value="ECO:0007669"/>
    <property type="project" value="UniProtKB-KW"/>
</dbReference>
<keyword evidence="6" id="KW-0963">Cytoplasm</keyword>
<dbReference type="SUPFAM" id="SSF54768">
    <property type="entry name" value="dsRNA-binding domain-like"/>
    <property type="match status" value="1"/>
</dbReference>
<dbReference type="NCBIfam" id="TIGR02191">
    <property type="entry name" value="RNaseIII"/>
    <property type="match status" value="1"/>
</dbReference>
<dbReference type="GO" id="GO:0010468">
    <property type="term" value="P:regulation of gene expression"/>
    <property type="evidence" value="ECO:0007669"/>
    <property type="project" value="TreeGrafter"/>
</dbReference>
<dbReference type="FunFam" id="1.10.1520.10:FF:000001">
    <property type="entry name" value="Ribonuclease 3"/>
    <property type="match status" value="1"/>
</dbReference>
<dbReference type="PANTHER" id="PTHR11207">
    <property type="entry name" value="RIBONUCLEASE III"/>
    <property type="match status" value="1"/>
</dbReference>
<feature type="domain" description="RNase III" evidence="17">
    <location>
        <begin position="1"/>
        <end position="124"/>
    </location>
</feature>
<evidence type="ECO:0000259" key="16">
    <source>
        <dbReference type="PROSITE" id="PS50137"/>
    </source>
</evidence>
<dbReference type="CDD" id="cd10845">
    <property type="entry name" value="DSRM_RNAse_III_family"/>
    <property type="match status" value="1"/>
</dbReference>
<comment type="subcellular location">
    <subcellularLocation>
        <location evidence="2">Cytoplasm</location>
    </subcellularLocation>
</comment>
<evidence type="ECO:0000256" key="8">
    <source>
        <dbReference type="ARBA" id="ARBA00022664"/>
    </source>
</evidence>
<evidence type="ECO:0000256" key="13">
    <source>
        <dbReference type="ARBA" id="ARBA00022801"/>
    </source>
</evidence>
<dbReference type="InterPro" id="IPR014720">
    <property type="entry name" value="dsRBD_dom"/>
</dbReference>
<evidence type="ECO:0000256" key="11">
    <source>
        <dbReference type="ARBA" id="ARBA00022723"/>
    </source>
</evidence>
<gene>
    <name evidence="18" type="ORF">METZ01_LOCUS692</name>
</gene>
<keyword evidence="7" id="KW-0698">rRNA processing</keyword>
<dbReference type="Gene3D" id="3.30.160.20">
    <property type="match status" value="1"/>
</dbReference>
<dbReference type="InterPro" id="IPR011907">
    <property type="entry name" value="RNase_III"/>
</dbReference>
<dbReference type="InterPro" id="IPR036389">
    <property type="entry name" value="RNase_III_sf"/>
</dbReference>
<dbReference type="EMBL" id="UINC01000037">
    <property type="protein sequence ID" value="SUZ47838.1"/>
    <property type="molecule type" value="Genomic_DNA"/>
</dbReference>
<evidence type="ECO:0000256" key="14">
    <source>
        <dbReference type="ARBA" id="ARBA00022842"/>
    </source>
</evidence>
<feature type="domain" description="DRBM" evidence="16">
    <location>
        <begin position="151"/>
        <end position="219"/>
    </location>
</feature>
<dbReference type="Pfam" id="PF00035">
    <property type="entry name" value="dsrm"/>
    <property type="match status" value="1"/>
</dbReference>
<proteinExistence type="inferred from homology"/>
<evidence type="ECO:0000256" key="2">
    <source>
        <dbReference type="ARBA" id="ARBA00004496"/>
    </source>
</evidence>
<comment type="similarity">
    <text evidence="3">Belongs to the ribonuclease III family.</text>
</comment>
<keyword evidence="10" id="KW-0540">Nuclease</keyword>
<dbReference type="EC" id="3.1.26.3" evidence="5"/>
<dbReference type="GO" id="GO:0005737">
    <property type="term" value="C:cytoplasm"/>
    <property type="evidence" value="ECO:0007669"/>
    <property type="project" value="UniProtKB-SubCell"/>
</dbReference>
<dbReference type="PROSITE" id="PS50142">
    <property type="entry name" value="RNASE_3_2"/>
    <property type="match status" value="1"/>
</dbReference>
<evidence type="ECO:0000256" key="5">
    <source>
        <dbReference type="ARBA" id="ARBA00012177"/>
    </source>
</evidence>
<evidence type="ECO:0000256" key="10">
    <source>
        <dbReference type="ARBA" id="ARBA00022722"/>
    </source>
</evidence>
<dbReference type="PROSITE" id="PS50137">
    <property type="entry name" value="DS_RBD"/>
    <property type="match status" value="1"/>
</dbReference>
<name>A0A381N2E3_9ZZZZ</name>
<dbReference type="PANTHER" id="PTHR11207:SF0">
    <property type="entry name" value="RIBONUCLEASE 3"/>
    <property type="match status" value="1"/>
</dbReference>
<keyword evidence="13" id="KW-0378">Hydrolase</keyword>
<dbReference type="CDD" id="cd00593">
    <property type="entry name" value="RIBOc"/>
    <property type="match status" value="1"/>
</dbReference>
<dbReference type="Pfam" id="PF14622">
    <property type="entry name" value="Ribonucleas_3_3"/>
    <property type="match status" value="1"/>
</dbReference>
<evidence type="ECO:0000256" key="6">
    <source>
        <dbReference type="ARBA" id="ARBA00022490"/>
    </source>
</evidence>
<evidence type="ECO:0000256" key="4">
    <source>
        <dbReference type="ARBA" id="ARBA00011738"/>
    </source>
</evidence>
<dbReference type="GO" id="GO:0042802">
    <property type="term" value="F:identical protein binding"/>
    <property type="evidence" value="ECO:0007669"/>
    <property type="project" value="UniProtKB-ARBA"/>
</dbReference>
<evidence type="ECO:0000313" key="18">
    <source>
        <dbReference type="EMBL" id="SUZ47838.1"/>
    </source>
</evidence>
<protein>
    <recommendedName>
        <fullName evidence="5">ribonuclease III</fullName>
        <ecNumber evidence="5">3.1.26.3</ecNumber>
    </recommendedName>
</protein>
<comment type="subunit">
    <text evidence="4">Homodimer.</text>
</comment>
<evidence type="ECO:0000259" key="17">
    <source>
        <dbReference type="PROSITE" id="PS50142"/>
    </source>
</evidence>
<reference evidence="18" key="1">
    <citation type="submission" date="2018-05" db="EMBL/GenBank/DDBJ databases">
        <authorList>
            <person name="Lanie J.A."/>
            <person name="Ng W.-L."/>
            <person name="Kazmierczak K.M."/>
            <person name="Andrzejewski T.M."/>
            <person name="Davidsen T.M."/>
            <person name="Wayne K.J."/>
            <person name="Tettelin H."/>
            <person name="Glass J.I."/>
            <person name="Rusch D."/>
            <person name="Podicherti R."/>
            <person name="Tsui H.-C.T."/>
            <person name="Winkler M.E."/>
        </authorList>
    </citation>
    <scope>NUCLEOTIDE SEQUENCE</scope>
</reference>
<dbReference type="SMART" id="SM00358">
    <property type="entry name" value="DSRM"/>
    <property type="match status" value="1"/>
</dbReference>
<dbReference type="PROSITE" id="PS00517">
    <property type="entry name" value="RNASE_3_1"/>
    <property type="match status" value="1"/>
</dbReference>
<dbReference type="HAMAP" id="MF_00104">
    <property type="entry name" value="RNase_III"/>
    <property type="match status" value="1"/>
</dbReference>